<keyword evidence="2" id="KW-1185">Reference proteome</keyword>
<reference evidence="1" key="1">
    <citation type="journal article" date="2023" name="IScience">
        <title>Live-bearing cockroach genome reveals convergent evolutionary mechanisms linked to viviparity in insects and beyond.</title>
        <authorList>
            <person name="Fouks B."/>
            <person name="Harrison M.C."/>
            <person name="Mikhailova A.A."/>
            <person name="Marchal E."/>
            <person name="English S."/>
            <person name="Carruthers M."/>
            <person name="Jennings E.C."/>
            <person name="Chiamaka E.L."/>
            <person name="Frigard R.A."/>
            <person name="Pippel M."/>
            <person name="Attardo G.M."/>
            <person name="Benoit J.B."/>
            <person name="Bornberg-Bauer E."/>
            <person name="Tobe S.S."/>
        </authorList>
    </citation>
    <scope>NUCLEOTIDE SEQUENCE</scope>
    <source>
        <strain evidence="1">Stay&amp;Tobe</strain>
    </source>
</reference>
<evidence type="ECO:0000313" key="2">
    <source>
        <dbReference type="Proteomes" id="UP001233999"/>
    </source>
</evidence>
<dbReference type="AlphaFoldDB" id="A0AAD8EEP6"/>
<name>A0AAD8EEP6_DIPPU</name>
<sequence length="49" mass="5917">RVRATFRMDSLNSNKRIHLRVLYNRTLPSVLFTALHMNCHRFLVLQVYD</sequence>
<feature type="non-terminal residue" evidence="1">
    <location>
        <position position="1"/>
    </location>
</feature>
<gene>
    <name evidence="1" type="ORF">L9F63_018833</name>
</gene>
<protein>
    <submittedName>
        <fullName evidence="1">Uncharacterized protein</fullName>
    </submittedName>
</protein>
<dbReference type="Proteomes" id="UP001233999">
    <property type="component" value="Unassembled WGS sequence"/>
</dbReference>
<accession>A0AAD8EEP6</accession>
<dbReference type="EMBL" id="JASPKZ010006068">
    <property type="protein sequence ID" value="KAJ9587725.1"/>
    <property type="molecule type" value="Genomic_DNA"/>
</dbReference>
<feature type="non-terminal residue" evidence="1">
    <location>
        <position position="49"/>
    </location>
</feature>
<proteinExistence type="predicted"/>
<organism evidence="1 2">
    <name type="scientific">Diploptera punctata</name>
    <name type="common">Pacific beetle cockroach</name>
    <dbReference type="NCBI Taxonomy" id="6984"/>
    <lineage>
        <taxon>Eukaryota</taxon>
        <taxon>Metazoa</taxon>
        <taxon>Ecdysozoa</taxon>
        <taxon>Arthropoda</taxon>
        <taxon>Hexapoda</taxon>
        <taxon>Insecta</taxon>
        <taxon>Pterygota</taxon>
        <taxon>Neoptera</taxon>
        <taxon>Polyneoptera</taxon>
        <taxon>Dictyoptera</taxon>
        <taxon>Blattodea</taxon>
        <taxon>Blaberoidea</taxon>
        <taxon>Blaberidae</taxon>
        <taxon>Diplopterinae</taxon>
        <taxon>Diploptera</taxon>
    </lineage>
</organism>
<evidence type="ECO:0000313" key="1">
    <source>
        <dbReference type="EMBL" id="KAJ9587725.1"/>
    </source>
</evidence>
<comment type="caution">
    <text evidence="1">The sequence shown here is derived from an EMBL/GenBank/DDBJ whole genome shotgun (WGS) entry which is preliminary data.</text>
</comment>
<reference evidence="1" key="2">
    <citation type="submission" date="2023-05" db="EMBL/GenBank/DDBJ databases">
        <authorList>
            <person name="Fouks B."/>
        </authorList>
    </citation>
    <scope>NUCLEOTIDE SEQUENCE</scope>
    <source>
        <strain evidence="1">Stay&amp;Tobe</strain>
        <tissue evidence="1">Testes</tissue>
    </source>
</reference>